<dbReference type="EMBL" id="HADY01006345">
    <property type="protein sequence ID" value="SBP44830.1"/>
    <property type="molecule type" value="Transcribed_RNA"/>
</dbReference>
<organism evidence="1">
    <name type="scientific">Nothobranchius furzeri</name>
    <name type="common">Turquoise killifish</name>
    <dbReference type="NCBI Taxonomy" id="105023"/>
    <lineage>
        <taxon>Eukaryota</taxon>
        <taxon>Metazoa</taxon>
        <taxon>Chordata</taxon>
        <taxon>Craniata</taxon>
        <taxon>Vertebrata</taxon>
        <taxon>Euteleostomi</taxon>
        <taxon>Actinopterygii</taxon>
        <taxon>Neopterygii</taxon>
        <taxon>Teleostei</taxon>
        <taxon>Neoteleostei</taxon>
        <taxon>Acanthomorphata</taxon>
        <taxon>Ovalentaria</taxon>
        <taxon>Atherinomorphae</taxon>
        <taxon>Cyprinodontiformes</taxon>
        <taxon>Nothobranchiidae</taxon>
        <taxon>Nothobranchius</taxon>
    </lineage>
</organism>
<reference evidence="1" key="2">
    <citation type="submission" date="2016-06" db="EMBL/GenBank/DDBJ databases">
        <title>The genome of a short-lived fish provides insights into sex chromosome evolution and the genetic control of aging.</title>
        <authorList>
            <person name="Reichwald K."/>
            <person name="Felder M."/>
            <person name="Petzold A."/>
            <person name="Koch P."/>
            <person name="Groth M."/>
            <person name="Platzer M."/>
        </authorList>
    </citation>
    <scope>NUCLEOTIDE SEQUENCE</scope>
    <source>
        <tissue evidence="1">Brain</tissue>
    </source>
</reference>
<proteinExistence type="predicted"/>
<name>A0A1A7ZS80_NOTFU</name>
<protein>
    <submittedName>
        <fullName evidence="1">Uncharacterized protein</fullName>
    </submittedName>
</protein>
<sequence>GSSARVLATSTLISFLRTTQRRRRNSLAGTATS</sequence>
<feature type="non-terminal residue" evidence="1">
    <location>
        <position position="1"/>
    </location>
</feature>
<evidence type="ECO:0000313" key="1">
    <source>
        <dbReference type="EMBL" id="SBP44830.1"/>
    </source>
</evidence>
<reference evidence="1" key="1">
    <citation type="submission" date="2016-05" db="EMBL/GenBank/DDBJ databases">
        <authorList>
            <person name="Lavstsen T."/>
            <person name="Jespersen J.S."/>
        </authorList>
    </citation>
    <scope>NUCLEOTIDE SEQUENCE</scope>
    <source>
        <tissue evidence="1">Brain</tissue>
    </source>
</reference>
<gene>
    <name evidence="1" type="primary">Nfu_g_1_018837</name>
</gene>
<accession>A0A1A7ZS80</accession>
<feature type="non-terminal residue" evidence="1">
    <location>
        <position position="33"/>
    </location>
</feature>
<dbReference type="AlphaFoldDB" id="A0A1A7ZS80"/>